<name>A0A6N8JKE0_9BACT</name>
<protein>
    <submittedName>
        <fullName evidence="1">Uncharacterized protein</fullName>
    </submittedName>
</protein>
<keyword evidence="2" id="KW-1185">Reference proteome</keyword>
<dbReference type="RefSeq" id="WP_157303495.1">
    <property type="nucleotide sequence ID" value="NZ_BAAAZB010000018.1"/>
</dbReference>
<comment type="caution">
    <text evidence="1">The sequence shown here is derived from an EMBL/GenBank/DDBJ whole genome shotgun (WGS) entry which is preliminary data.</text>
</comment>
<accession>A0A6N8JKE0</accession>
<dbReference type="OrthoDB" id="880927at2"/>
<gene>
    <name evidence="1" type="ORF">GO495_29210</name>
</gene>
<dbReference type="Proteomes" id="UP000468388">
    <property type="component" value="Unassembled WGS sequence"/>
</dbReference>
<evidence type="ECO:0000313" key="1">
    <source>
        <dbReference type="EMBL" id="MVT44708.1"/>
    </source>
</evidence>
<sequence>MAKTKNNIFMTGLSGTVGRQMTLTQKKGDTIVGKKRGASSIPATENQLDIQDRFKISSKYALAAISNPVTKAAYAAAAKNNQTAYNVALADAFKAPEIKSINTTAYHGQPGDTITIRAVDDFKVVTVQVIITTAAGAFVELGNAVLTENGLDWKYTATSLNNATAGSKVQVTAKDLPANETVREAIVP</sequence>
<organism evidence="1 2">
    <name type="scientific">Chitinophaga oryziterrae</name>
    <dbReference type="NCBI Taxonomy" id="1031224"/>
    <lineage>
        <taxon>Bacteria</taxon>
        <taxon>Pseudomonadati</taxon>
        <taxon>Bacteroidota</taxon>
        <taxon>Chitinophagia</taxon>
        <taxon>Chitinophagales</taxon>
        <taxon>Chitinophagaceae</taxon>
        <taxon>Chitinophaga</taxon>
    </lineage>
</organism>
<reference evidence="1 2" key="1">
    <citation type="submission" date="2019-12" db="EMBL/GenBank/DDBJ databases">
        <title>The draft genomic sequence of strain Chitinophaga oryziterrae JCM 16595.</title>
        <authorList>
            <person name="Zhang X."/>
        </authorList>
    </citation>
    <scope>NUCLEOTIDE SEQUENCE [LARGE SCALE GENOMIC DNA]</scope>
    <source>
        <strain evidence="1 2">JCM 16595</strain>
    </source>
</reference>
<dbReference type="EMBL" id="WRXO01000012">
    <property type="protein sequence ID" value="MVT44708.1"/>
    <property type="molecule type" value="Genomic_DNA"/>
</dbReference>
<evidence type="ECO:0000313" key="2">
    <source>
        <dbReference type="Proteomes" id="UP000468388"/>
    </source>
</evidence>
<dbReference type="AlphaFoldDB" id="A0A6N8JKE0"/>
<proteinExistence type="predicted"/>